<sequence>MLNKNYEKKSRMIPYVRKINLNNDNKSARRKPPKFCLDCKETDNCVKLFSNKVNKIEELVDNLYNNQKKKTEKFSIYNAKFTLNNIPCEIEYDLANFTLDELEKLGKFTIQNFIEDKNSSSTPYNKNENENISQ</sequence>
<dbReference type="OrthoDB" id="2343799at2759"/>
<dbReference type="Proteomes" id="UP001153678">
    <property type="component" value="Unassembled WGS sequence"/>
</dbReference>
<dbReference type="EMBL" id="CAMKVN010000006">
    <property type="protein sequence ID" value="CAI2161518.1"/>
    <property type="molecule type" value="Genomic_DNA"/>
</dbReference>
<reference evidence="1" key="1">
    <citation type="submission" date="2022-08" db="EMBL/GenBank/DDBJ databases">
        <authorList>
            <person name="Kallberg Y."/>
            <person name="Tangrot J."/>
            <person name="Rosling A."/>
        </authorList>
    </citation>
    <scope>NUCLEOTIDE SEQUENCE</scope>
    <source>
        <strain evidence="1">Wild A</strain>
    </source>
</reference>
<dbReference type="AlphaFoldDB" id="A0A9W4S9V9"/>
<proteinExistence type="predicted"/>
<organism evidence="1 2">
    <name type="scientific">Funneliformis geosporum</name>
    <dbReference type="NCBI Taxonomy" id="1117311"/>
    <lineage>
        <taxon>Eukaryota</taxon>
        <taxon>Fungi</taxon>
        <taxon>Fungi incertae sedis</taxon>
        <taxon>Mucoromycota</taxon>
        <taxon>Glomeromycotina</taxon>
        <taxon>Glomeromycetes</taxon>
        <taxon>Glomerales</taxon>
        <taxon>Glomeraceae</taxon>
        <taxon>Funneliformis</taxon>
    </lineage>
</organism>
<comment type="caution">
    <text evidence="1">The sequence shown here is derived from an EMBL/GenBank/DDBJ whole genome shotgun (WGS) entry which is preliminary data.</text>
</comment>
<evidence type="ECO:0000313" key="2">
    <source>
        <dbReference type="Proteomes" id="UP001153678"/>
    </source>
</evidence>
<keyword evidence="2" id="KW-1185">Reference proteome</keyword>
<evidence type="ECO:0000313" key="1">
    <source>
        <dbReference type="EMBL" id="CAI2161518.1"/>
    </source>
</evidence>
<protein>
    <submittedName>
        <fullName evidence="1">16684_t:CDS:1</fullName>
    </submittedName>
</protein>
<accession>A0A9W4S9V9</accession>
<gene>
    <name evidence="1" type="ORF">FWILDA_LOCUS90</name>
</gene>
<name>A0A9W4S9V9_9GLOM</name>